<accession>A0A7Z7GE04</accession>
<name>A0A7Z7GE04_9MICO</name>
<protein>
    <submittedName>
        <fullName evidence="1">Uncharacterized protein</fullName>
    </submittedName>
</protein>
<reference evidence="1 2" key="1">
    <citation type="submission" date="2016-10" db="EMBL/GenBank/DDBJ databases">
        <authorList>
            <person name="Varghese N."/>
            <person name="Submissions S."/>
        </authorList>
    </citation>
    <scope>NUCLEOTIDE SEQUENCE [LARGE SCALE GENOMIC DNA]</scope>
    <source>
        <strain evidence="1 2">UNC380MFSha3.1</strain>
    </source>
</reference>
<comment type="caution">
    <text evidence="1">The sequence shown here is derived from an EMBL/GenBank/DDBJ whole genome shotgun (WGS) entry which is preliminary data.</text>
</comment>
<evidence type="ECO:0000313" key="1">
    <source>
        <dbReference type="EMBL" id="SFI75080.1"/>
    </source>
</evidence>
<proteinExistence type="predicted"/>
<dbReference type="EMBL" id="FOQZ01000007">
    <property type="protein sequence ID" value="SFI75080.1"/>
    <property type="molecule type" value="Genomic_DNA"/>
</dbReference>
<dbReference type="Proteomes" id="UP000198702">
    <property type="component" value="Unassembled WGS sequence"/>
</dbReference>
<evidence type="ECO:0000313" key="2">
    <source>
        <dbReference type="Proteomes" id="UP000198702"/>
    </source>
</evidence>
<gene>
    <name evidence="1" type="ORF">SAMN04487751_2874</name>
</gene>
<sequence>MFLSVLRKEGGYLYSVPVSADFIPAGDLAPLIHPGINQFPGAAEEGYRIEDYEDEDPLVVDVREVILPMIAQSRSATDVIDAWLDGNLGSAHWSRAYRISHGWSLAKRYGFDDQGARAERIVAEGRWSAFDRADFKYNGMPVRGWSTERRGPTWFQRTIEALG</sequence>
<dbReference type="AlphaFoldDB" id="A0A7Z7GE04"/>
<organism evidence="1 2">
    <name type="scientific">Microbacterium saccharophilum</name>
    <dbReference type="NCBI Taxonomy" id="1213358"/>
    <lineage>
        <taxon>Bacteria</taxon>
        <taxon>Bacillati</taxon>
        <taxon>Actinomycetota</taxon>
        <taxon>Actinomycetes</taxon>
        <taxon>Micrococcales</taxon>
        <taxon>Microbacteriaceae</taxon>
        <taxon>Microbacterium</taxon>
    </lineage>
</organism>